<dbReference type="GO" id="GO:0006412">
    <property type="term" value="P:translation"/>
    <property type="evidence" value="ECO:0007669"/>
    <property type="project" value="UniProtKB-UniRule"/>
</dbReference>
<dbReference type="AlphaFoldDB" id="A0A1W9NXM8"/>
<feature type="domain" description="Large ribosomal subunit protein bL12 C-terminal" evidence="5">
    <location>
        <begin position="80"/>
        <end position="147"/>
    </location>
</feature>
<accession>A0A1W9NXM8</accession>
<evidence type="ECO:0000256" key="4">
    <source>
        <dbReference type="HAMAP-Rule" id="MF_00368"/>
    </source>
</evidence>
<dbReference type="Gene3D" id="1.20.5.710">
    <property type="entry name" value="Single helix bin"/>
    <property type="match status" value="1"/>
</dbReference>
<dbReference type="GO" id="GO:0005840">
    <property type="term" value="C:ribosome"/>
    <property type="evidence" value="ECO:0007669"/>
    <property type="project" value="UniProtKB-KW"/>
</dbReference>
<dbReference type="InterPro" id="IPR014719">
    <property type="entry name" value="Ribosomal_bL12_C/ClpS-like"/>
</dbReference>
<dbReference type="PANTHER" id="PTHR45987">
    <property type="entry name" value="39S RIBOSOMAL PROTEIN L12"/>
    <property type="match status" value="1"/>
</dbReference>
<evidence type="ECO:0000259" key="5">
    <source>
        <dbReference type="Pfam" id="PF00542"/>
    </source>
</evidence>
<dbReference type="InterPro" id="IPR013823">
    <property type="entry name" value="Ribosomal_bL12_C"/>
</dbReference>
<name>A0A1W9NXM8_UNCC3</name>
<reference evidence="8" key="1">
    <citation type="submission" date="2017-03" db="EMBL/GenBank/DDBJ databases">
        <title>Novel pathways for hydrocarbon cycling and metabolic interdependencies in hydrothermal sediment communities.</title>
        <authorList>
            <person name="Dombrowski N."/>
            <person name="Seitz K."/>
            <person name="Teske A."/>
            <person name="Baker B."/>
        </authorList>
    </citation>
    <scope>NUCLEOTIDE SEQUENCE [LARGE SCALE GENOMIC DNA]</scope>
</reference>
<evidence type="ECO:0000256" key="1">
    <source>
        <dbReference type="ARBA" id="ARBA00007197"/>
    </source>
</evidence>
<sequence>MPKEKKEEKEKEEQAKSEVSKEVAKIVEAISELTVLQLSELTKAIEEKFGVSAAVPMVAASAPAEAAQEQQEKSEGKDSFKVILKSDGGSKIPVIKALREVRPDLGLKEAKELVDAAPSPVKEDVEKQEAEEIKKKLEEAGAEVELE</sequence>
<dbReference type="Proteomes" id="UP000192520">
    <property type="component" value="Unassembled WGS sequence"/>
</dbReference>
<evidence type="ECO:0000256" key="3">
    <source>
        <dbReference type="ARBA" id="ARBA00023274"/>
    </source>
</evidence>
<feature type="domain" description="Large ribosomal subunit protein bL12 oligomerization" evidence="6">
    <location>
        <begin position="24"/>
        <end position="67"/>
    </location>
</feature>
<dbReference type="FunFam" id="3.30.1390.10:FF:000001">
    <property type="entry name" value="50S ribosomal protein L7/L12"/>
    <property type="match status" value="1"/>
</dbReference>
<dbReference type="SUPFAM" id="SSF48300">
    <property type="entry name" value="Ribosomal protein L7/12, oligomerisation (N-terminal) domain"/>
    <property type="match status" value="1"/>
</dbReference>
<evidence type="ECO:0000256" key="2">
    <source>
        <dbReference type="ARBA" id="ARBA00022980"/>
    </source>
</evidence>
<comment type="caution">
    <text evidence="7">The sequence shown here is derived from an EMBL/GenBank/DDBJ whole genome shotgun (WGS) entry which is preliminary data.</text>
</comment>
<keyword evidence="3 4" id="KW-0687">Ribonucleoprotein</keyword>
<dbReference type="Pfam" id="PF00542">
    <property type="entry name" value="Ribosomal_L12"/>
    <property type="match status" value="1"/>
</dbReference>
<dbReference type="Gene3D" id="3.30.1390.10">
    <property type="match status" value="1"/>
</dbReference>
<dbReference type="GO" id="GO:0003735">
    <property type="term" value="F:structural constituent of ribosome"/>
    <property type="evidence" value="ECO:0007669"/>
    <property type="project" value="InterPro"/>
</dbReference>
<dbReference type="EMBL" id="MZGJ01000015">
    <property type="protein sequence ID" value="OQX50878.1"/>
    <property type="molecule type" value="Genomic_DNA"/>
</dbReference>
<dbReference type="CDD" id="cd00387">
    <property type="entry name" value="Ribosomal_L7_L12"/>
    <property type="match status" value="1"/>
</dbReference>
<dbReference type="GO" id="GO:0005737">
    <property type="term" value="C:cytoplasm"/>
    <property type="evidence" value="ECO:0007669"/>
    <property type="project" value="UniProtKB-ARBA"/>
</dbReference>
<dbReference type="NCBIfam" id="TIGR00855">
    <property type="entry name" value="L12"/>
    <property type="match status" value="1"/>
</dbReference>
<evidence type="ECO:0000313" key="7">
    <source>
        <dbReference type="EMBL" id="OQX50878.1"/>
    </source>
</evidence>
<protein>
    <recommendedName>
        <fullName evidence="4">Large ribosomal subunit protein bL12</fullName>
    </recommendedName>
</protein>
<dbReference type="SUPFAM" id="SSF54736">
    <property type="entry name" value="ClpS-like"/>
    <property type="match status" value="1"/>
</dbReference>
<dbReference type="InterPro" id="IPR036235">
    <property type="entry name" value="Ribosomal_bL12_oligo_N_sf"/>
</dbReference>
<comment type="similarity">
    <text evidence="1 4">Belongs to the bacterial ribosomal protein bL12 family.</text>
</comment>
<dbReference type="InterPro" id="IPR000206">
    <property type="entry name" value="Ribosomal_bL12"/>
</dbReference>
<dbReference type="PANTHER" id="PTHR45987:SF4">
    <property type="entry name" value="LARGE RIBOSOMAL SUBUNIT PROTEIN BL12M"/>
    <property type="match status" value="1"/>
</dbReference>
<evidence type="ECO:0000313" key="8">
    <source>
        <dbReference type="Proteomes" id="UP000192520"/>
    </source>
</evidence>
<proteinExistence type="inferred from homology"/>
<gene>
    <name evidence="4" type="primary">rplL</name>
    <name evidence="7" type="ORF">B5M47_02765</name>
</gene>
<keyword evidence="2 4" id="KW-0689">Ribosomal protein</keyword>
<dbReference type="InterPro" id="IPR008932">
    <property type="entry name" value="Ribosomal_bL12_oligo"/>
</dbReference>
<dbReference type="STRING" id="1968527.B5M47_02765"/>
<dbReference type="Pfam" id="PF16320">
    <property type="entry name" value="Ribosomal_L12_N"/>
    <property type="match status" value="1"/>
</dbReference>
<dbReference type="GO" id="GO:1990904">
    <property type="term" value="C:ribonucleoprotein complex"/>
    <property type="evidence" value="ECO:0007669"/>
    <property type="project" value="UniProtKB-KW"/>
</dbReference>
<dbReference type="GO" id="GO:0003729">
    <property type="term" value="F:mRNA binding"/>
    <property type="evidence" value="ECO:0007669"/>
    <property type="project" value="TreeGrafter"/>
</dbReference>
<evidence type="ECO:0000259" key="6">
    <source>
        <dbReference type="Pfam" id="PF16320"/>
    </source>
</evidence>
<dbReference type="HAMAP" id="MF_00368">
    <property type="entry name" value="Ribosomal_bL12"/>
    <property type="match status" value="1"/>
</dbReference>
<comment type="subunit">
    <text evidence="4">Homodimer. Part of the ribosomal stalk of the 50S ribosomal subunit. Forms a multimeric L10(L12)X complex, where L10 forms an elongated spine to which 2 to 4 L12 dimers bind in a sequential fashion. Binds GTP-bound translation factors.</text>
</comment>
<comment type="function">
    <text evidence="4">Forms part of the ribosomal stalk which helps the ribosome interact with GTP-bound translation factors. Is thus essential for accurate translation.</text>
</comment>
<organism evidence="7 8">
    <name type="scientific">candidate division CPR3 bacterium 4484_211</name>
    <dbReference type="NCBI Taxonomy" id="1968527"/>
    <lineage>
        <taxon>Bacteria</taxon>
        <taxon>Bacteria division CPR3</taxon>
    </lineage>
</organism>